<evidence type="ECO:0000256" key="2">
    <source>
        <dbReference type="SAM" id="Phobius"/>
    </source>
</evidence>
<dbReference type="HOGENOM" id="CLU_1277337_0_0_1"/>
<dbReference type="Proteomes" id="UP000008866">
    <property type="component" value="Unassembled WGS sequence"/>
</dbReference>
<evidence type="ECO:0000313" key="3">
    <source>
        <dbReference type="EMBL" id="EFE36549.1"/>
    </source>
</evidence>
<sequence>MAGVAAYEVDAAAAAAVAAAAVVAVAVAVAAAAAAGRKKRRQSQRRGDPATASRRDSEPAGTASARSTAELPSWLLELLEGQFSPSGGGSGAGNEGAGSLCFRGHAPWACWLAGLLAGWLAAGSRDLDGRRKGRPGQGRTEGSERARQDGNGRRSRGQDGGREGDAVEQRQRTSSRAFCFFFFFFFVSSCRFAVFFVSFAAKKPSPGGDHVTGFWS</sequence>
<feature type="transmembrane region" description="Helical" evidence="2">
    <location>
        <begin position="178"/>
        <end position="201"/>
    </location>
</feature>
<organism evidence="3 4">
    <name type="scientific">Arthroderma benhamiae (strain ATCC MYA-4681 / CBS 112371)</name>
    <name type="common">Trichophyton mentagrophytes</name>
    <dbReference type="NCBI Taxonomy" id="663331"/>
    <lineage>
        <taxon>Eukaryota</taxon>
        <taxon>Fungi</taxon>
        <taxon>Dikarya</taxon>
        <taxon>Ascomycota</taxon>
        <taxon>Pezizomycotina</taxon>
        <taxon>Eurotiomycetes</taxon>
        <taxon>Eurotiomycetidae</taxon>
        <taxon>Onygenales</taxon>
        <taxon>Arthrodermataceae</taxon>
        <taxon>Trichophyton</taxon>
    </lineage>
</organism>
<evidence type="ECO:0000256" key="1">
    <source>
        <dbReference type="SAM" id="MobiDB-lite"/>
    </source>
</evidence>
<keyword evidence="2" id="KW-1133">Transmembrane helix</keyword>
<dbReference type="EMBL" id="ABSU01000001">
    <property type="protein sequence ID" value="EFE36549.1"/>
    <property type="molecule type" value="Genomic_DNA"/>
</dbReference>
<feature type="compositionally biased region" description="Basic and acidic residues" evidence="1">
    <location>
        <begin position="141"/>
        <end position="168"/>
    </location>
</feature>
<proteinExistence type="predicted"/>
<reference evidence="4" key="1">
    <citation type="journal article" date="2011" name="Genome Biol.">
        <title>Comparative and functional genomics provide insights into the pathogenicity of dermatophytic fungi.</title>
        <authorList>
            <person name="Burmester A."/>
            <person name="Shelest E."/>
            <person name="Gloeckner G."/>
            <person name="Heddergott C."/>
            <person name="Schindler S."/>
            <person name="Staib P."/>
            <person name="Heidel A."/>
            <person name="Felder M."/>
            <person name="Petzold A."/>
            <person name="Szafranski K."/>
            <person name="Feuermann M."/>
            <person name="Pedruzzi I."/>
            <person name="Priebe S."/>
            <person name="Groth M."/>
            <person name="Winkler R."/>
            <person name="Li W."/>
            <person name="Kniemeyer O."/>
            <person name="Schroeckh V."/>
            <person name="Hertweck C."/>
            <person name="Hube B."/>
            <person name="White T.C."/>
            <person name="Platzer M."/>
            <person name="Guthke R."/>
            <person name="Heitman J."/>
            <person name="Woestemeyer J."/>
            <person name="Zipfel P.F."/>
            <person name="Monod M."/>
            <person name="Brakhage A.A."/>
        </authorList>
    </citation>
    <scope>NUCLEOTIDE SEQUENCE [LARGE SCALE GENOMIC DNA]</scope>
    <source>
        <strain evidence="4">ATCC MYA-4681 / CBS 112371</strain>
    </source>
</reference>
<feature type="transmembrane region" description="Helical" evidence="2">
    <location>
        <begin position="12"/>
        <end position="36"/>
    </location>
</feature>
<feature type="compositionally biased region" description="Basic and acidic residues" evidence="1">
    <location>
        <begin position="45"/>
        <end position="58"/>
    </location>
</feature>
<keyword evidence="2" id="KW-0812">Transmembrane</keyword>
<comment type="caution">
    <text evidence="3">The sequence shown here is derived from an EMBL/GenBank/DDBJ whole genome shotgun (WGS) entry which is preliminary data.</text>
</comment>
<protein>
    <submittedName>
        <fullName evidence="3">Uncharacterized protein</fullName>
    </submittedName>
</protein>
<keyword evidence="4" id="KW-1185">Reference proteome</keyword>
<dbReference type="RefSeq" id="XP_003017194.1">
    <property type="nucleotide sequence ID" value="XM_003017148.1"/>
</dbReference>
<dbReference type="AlphaFoldDB" id="D4AIH6"/>
<dbReference type="GeneID" id="9522278"/>
<feature type="region of interest" description="Disordered" evidence="1">
    <location>
        <begin position="127"/>
        <end position="168"/>
    </location>
</feature>
<evidence type="ECO:0000313" key="4">
    <source>
        <dbReference type="Proteomes" id="UP000008866"/>
    </source>
</evidence>
<feature type="region of interest" description="Disordered" evidence="1">
    <location>
        <begin position="35"/>
        <end position="68"/>
    </location>
</feature>
<name>D4AIH6_ARTBC</name>
<keyword evidence="2" id="KW-0472">Membrane</keyword>
<accession>D4AIH6</accession>
<gene>
    <name evidence="3" type="ORF">ARB_04071</name>
</gene>
<dbReference type="KEGG" id="abe:ARB_04071"/>